<dbReference type="EMBL" id="JAHLQN010000001">
    <property type="protein sequence ID" value="MBU5626554.1"/>
    <property type="molecule type" value="Genomic_DNA"/>
</dbReference>
<protein>
    <submittedName>
        <fullName evidence="1">Uncharacterized protein</fullName>
    </submittedName>
</protein>
<sequence length="79" mass="9260">MSEEKILRGQPVEVISMRDMMKRLGYLGVNVKKSSFDGNVYLVSGMDPMDRNVVFCRPYTLEEMKCITRASDIFWRYVK</sequence>
<accession>A0ABS6F8D6</accession>
<organism evidence="1 2">
    <name type="scientific">Dysosmobacter acutus</name>
    <dbReference type="NCBI Taxonomy" id="2841504"/>
    <lineage>
        <taxon>Bacteria</taxon>
        <taxon>Bacillati</taxon>
        <taxon>Bacillota</taxon>
        <taxon>Clostridia</taxon>
        <taxon>Eubacteriales</taxon>
        <taxon>Oscillospiraceae</taxon>
        <taxon>Dysosmobacter</taxon>
    </lineage>
</organism>
<evidence type="ECO:0000313" key="1">
    <source>
        <dbReference type="EMBL" id="MBU5626554.1"/>
    </source>
</evidence>
<name>A0ABS6F8D6_9FIRM</name>
<reference evidence="1 2" key="1">
    <citation type="submission" date="2021-06" db="EMBL/GenBank/DDBJ databases">
        <authorList>
            <person name="Sun Q."/>
            <person name="Li D."/>
        </authorList>
    </citation>
    <scope>NUCLEOTIDE SEQUENCE [LARGE SCALE GENOMIC DNA]</scope>
    <source>
        <strain evidence="1 2">MSJ-2</strain>
    </source>
</reference>
<gene>
    <name evidence="1" type="ORF">KQI82_06425</name>
</gene>
<dbReference type="Proteomes" id="UP000787672">
    <property type="component" value="Unassembled WGS sequence"/>
</dbReference>
<comment type="caution">
    <text evidence="1">The sequence shown here is derived from an EMBL/GenBank/DDBJ whole genome shotgun (WGS) entry which is preliminary data.</text>
</comment>
<proteinExistence type="predicted"/>
<evidence type="ECO:0000313" key="2">
    <source>
        <dbReference type="Proteomes" id="UP000787672"/>
    </source>
</evidence>
<dbReference type="RefSeq" id="WP_216632035.1">
    <property type="nucleotide sequence ID" value="NZ_JAHLQN010000001.1"/>
</dbReference>
<keyword evidence="2" id="KW-1185">Reference proteome</keyword>